<sequence>ENVYNMDETGVMLSMPGSVKVLIGKNDMRDYRGARVKRTTVTAISWIPDHVV</sequence>
<organism evidence="1 2">
    <name type="scientific">Zopfia rhizophila CBS 207.26</name>
    <dbReference type="NCBI Taxonomy" id="1314779"/>
    <lineage>
        <taxon>Eukaryota</taxon>
        <taxon>Fungi</taxon>
        <taxon>Dikarya</taxon>
        <taxon>Ascomycota</taxon>
        <taxon>Pezizomycotina</taxon>
        <taxon>Dothideomycetes</taxon>
        <taxon>Dothideomycetes incertae sedis</taxon>
        <taxon>Zopfiaceae</taxon>
        <taxon>Zopfia</taxon>
    </lineage>
</organism>
<gene>
    <name evidence="1" type="ORF">K469DRAFT_571896</name>
</gene>
<keyword evidence="2" id="KW-1185">Reference proteome</keyword>
<dbReference type="EMBL" id="ML994629">
    <property type="protein sequence ID" value="KAF2186613.1"/>
    <property type="molecule type" value="Genomic_DNA"/>
</dbReference>
<name>A0A6A6E637_9PEZI</name>
<feature type="non-terminal residue" evidence="1">
    <location>
        <position position="1"/>
    </location>
</feature>
<dbReference type="AlphaFoldDB" id="A0A6A6E637"/>
<evidence type="ECO:0000313" key="1">
    <source>
        <dbReference type="EMBL" id="KAF2186613.1"/>
    </source>
</evidence>
<protein>
    <recommendedName>
        <fullName evidence="3">CENP-B protein</fullName>
    </recommendedName>
</protein>
<evidence type="ECO:0008006" key="3">
    <source>
        <dbReference type="Google" id="ProtNLM"/>
    </source>
</evidence>
<accession>A0A6A6E637</accession>
<dbReference type="OrthoDB" id="5425890at2759"/>
<proteinExistence type="predicted"/>
<reference evidence="1" key="1">
    <citation type="journal article" date="2020" name="Stud. Mycol.">
        <title>101 Dothideomycetes genomes: a test case for predicting lifestyles and emergence of pathogens.</title>
        <authorList>
            <person name="Haridas S."/>
            <person name="Albert R."/>
            <person name="Binder M."/>
            <person name="Bloem J."/>
            <person name="Labutti K."/>
            <person name="Salamov A."/>
            <person name="Andreopoulos B."/>
            <person name="Baker S."/>
            <person name="Barry K."/>
            <person name="Bills G."/>
            <person name="Bluhm B."/>
            <person name="Cannon C."/>
            <person name="Castanera R."/>
            <person name="Culley D."/>
            <person name="Daum C."/>
            <person name="Ezra D."/>
            <person name="Gonzalez J."/>
            <person name="Henrissat B."/>
            <person name="Kuo A."/>
            <person name="Liang C."/>
            <person name="Lipzen A."/>
            <person name="Lutzoni F."/>
            <person name="Magnuson J."/>
            <person name="Mondo S."/>
            <person name="Nolan M."/>
            <person name="Ohm R."/>
            <person name="Pangilinan J."/>
            <person name="Park H.-J."/>
            <person name="Ramirez L."/>
            <person name="Alfaro M."/>
            <person name="Sun H."/>
            <person name="Tritt A."/>
            <person name="Yoshinaga Y."/>
            <person name="Zwiers L.-H."/>
            <person name="Turgeon B."/>
            <person name="Goodwin S."/>
            <person name="Spatafora J."/>
            <person name="Crous P."/>
            <person name="Grigoriev I."/>
        </authorList>
    </citation>
    <scope>NUCLEOTIDE SEQUENCE</scope>
    <source>
        <strain evidence="1">CBS 207.26</strain>
    </source>
</reference>
<dbReference type="Proteomes" id="UP000800200">
    <property type="component" value="Unassembled WGS sequence"/>
</dbReference>
<evidence type="ECO:0000313" key="2">
    <source>
        <dbReference type="Proteomes" id="UP000800200"/>
    </source>
</evidence>